<evidence type="ECO:0000256" key="5">
    <source>
        <dbReference type="ARBA" id="ARBA00022692"/>
    </source>
</evidence>
<feature type="chain" id="PRO_5014357166" evidence="11">
    <location>
        <begin position="23"/>
        <end position="133"/>
    </location>
</feature>
<keyword evidence="4" id="KW-0762">Sugar transport</keyword>
<keyword evidence="6 11" id="KW-0732">Signal</keyword>
<feature type="non-terminal residue" evidence="12">
    <location>
        <position position="133"/>
    </location>
</feature>
<evidence type="ECO:0000256" key="6">
    <source>
        <dbReference type="ARBA" id="ARBA00022729"/>
    </source>
</evidence>
<dbReference type="GO" id="GO:0046930">
    <property type="term" value="C:pore complex"/>
    <property type="evidence" value="ECO:0007669"/>
    <property type="project" value="UniProtKB-KW"/>
</dbReference>
<dbReference type="GO" id="GO:0006811">
    <property type="term" value="P:monoatomic ion transport"/>
    <property type="evidence" value="ECO:0007669"/>
    <property type="project" value="UniProtKB-KW"/>
</dbReference>
<evidence type="ECO:0000256" key="8">
    <source>
        <dbReference type="ARBA" id="ARBA00023114"/>
    </source>
</evidence>
<dbReference type="InterPro" id="IPR009331">
    <property type="entry name" value="Oligogalacturonate-sp_porin"/>
</dbReference>
<evidence type="ECO:0000256" key="7">
    <source>
        <dbReference type="ARBA" id="ARBA00023065"/>
    </source>
</evidence>
<keyword evidence="9" id="KW-0472">Membrane</keyword>
<name>A0A2J4Z9G7_9ENTR</name>
<feature type="signal peptide" evidence="11">
    <location>
        <begin position="1"/>
        <end position="22"/>
    </location>
</feature>
<keyword evidence="2" id="KW-0813">Transport</keyword>
<dbReference type="Pfam" id="PF06178">
    <property type="entry name" value="KdgM"/>
    <property type="match status" value="1"/>
</dbReference>
<keyword evidence="10" id="KW-0998">Cell outer membrane</keyword>
<evidence type="ECO:0000313" key="12">
    <source>
        <dbReference type="EMBL" id="PLM59715.1"/>
    </source>
</evidence>
<evidence type="ECO:0000256" key="1">
    <source>
        <dbReference type="ARBA" id="ARBA00004442"/>
    </source>
</evidence>
<dbReference type="EMBL" id="PIET01000554">
    <property type="protein sequence ID" value="PLM59715.1"/>
    <property type="molecule type" value="Genomic_DNA"/>
</dbReference>
<evidence type="ECO:0000256" key="10">
    <source>
        <dbReference type="ARBA" id="ARBA00023237"/>
    </source>
</evidence>
<dbReference type="GO" id="GO:0015288">
    <property type="term" value="F:porin activity"/>
    <property type="evidence" value="ECO:0007669"/>
    <property type="project" value="UniProtKB-KW"/>
</dbReference>
<dbReference type="Gene3D" id="2.40.160.40">
    <property type="entry name" value="monomeric porin ompg"/>
    <property type="match status" value="1"/>
</dbReference>
<comment type="subcellular location">
    <subcellularLocation>
        <location evidence="1">Cell outer membrane</location>
    </subcellularLocation>
</comment>
<evidence type="ECO:0000256" key="3">
    <source>
        <dbReference type="ARBA" id="ARBA00022452"/>
    </source>
</evidence>
<dbReference type="PANTHER" id="PTHR38105:SF2">
    <property type="entry name" value="N-ACETYLNEURAMINIC ACID OUTER MEMBRANE CHANNEL PROTEIN NANC-RELATED"/>
    <property type="match status" value="1"/>
</dbReference>
<dbReference type="AlphaFoldDB" id="A0A2J4Z9G7"/>
<sequence length="133" mass="14971">MKTLRTLLIGIPLSCFTLNTLAAATWVDNRYAHTTASEKNQYKIGLGHIFDNGAGVLASAMYDLGQDFNQMKSSFQEFEGWYPIPLNEKWTLTPGGLTDIDSKGTKLAPYISLDYKISKSLSFSSRYRYNHMT</sequence>
<dbReference type="PANTHER" id="PTHR38105">
    <property type="entry name" value="OUTER MEMBRANE PROTEIN-RELATED-RELATED"/>
    <property type="match status" value="1"/>
</dbReference>
<dbReference type="Proteomes" id="UP000234661">
    <property type="component" value="Unassembled WGS sequence"/>
</dbReference>
<evidence type="ECO:0000256" key="9">
    <source>
        <dbReference type="ARBA" id="ARBA00023136"/>
    </source>
</evidence>
<proteinExistence type="predicted"/>
<organism evidence="12 13">
    <name type="scientific">Klebsiella michiganensis</name>
    <dbReference type="NCBI Taxonomy" id="1134687"/>
    <lineage>
        <taxon>Bacteria</taxon>
        <taxon>Pseudomonadati</taxon>
        <taxon>Pseudomonadota</taxon>
        <taxon>Gammaproteobacteria</taxon>
        <taxon>Enterobacterales</taxon>
        <taxon>Enterobacteriaceae</taxon>
        <taxon>Klebsiella/Raoultella group</taxon>
        <taxon>Klebsiella</taxon>
    </lineage>
</organism>
<dbReference type="GO" id="GO:0009279">
    <property type="term" value="C:cell outer membrane"/>
    <property type="evidence" value="ECO:0007669"/>
    <property type="project" value="UniProtKB-SubCell"/>
</dbReference>
<keyword evidence="3" id="KW-1134">Transmembrane beta strand</keyword>
<protein>
    <submittedName>
        <fullName evidence="12">Porin</fullName>
    </submittedName>
</protein>
<comment type="caution">
    <text evidence="12">The sequence shown here is derived from an EMBL/GenBank/DDBJ whole genome shotgun (WGS) entry which is preliminary data.</text>
</comment>
<keyword evidence="8" id="KW-0626">Porin</keyword>
<reference evidence="12 13" key="1">
    <citation type="submission" date="2017-11" db="EMBL/GenBank/DDBJ databases">
        <authorList>
            <person name="Han C.G."/>
        </authorList>
    </citation>
    <scope>NUCLEOTIDE SEQUENCE [LARGE SCALE GENOMIC DNA]</scope>
    <source>
        <strain evidence="12 13">A2</strain>
    </source>
</reference>
<accession>A0A2J4Z9G7</accession>
<evidence type="ECO:0000256" key="4">
    <source>
        <dbReference type="ARBA" id="ARBA00022597"/>
    </source>
</evidence>
<keyword evidence="5" id="KW-0812">Transmembrane</keyword>
<dbReference type="GO" id="GO:0015772">
    <property type="term" value="P:oligosaccharide transport"/>
    <property type="evidence" value="ECO:0007669"/>
    <property type="project" value="TreeGrafter"/>
</dbReference>
<reference evidence="12 13" key="2">
    <citation type="submission" date="2018-01" db="EMBL/GenBank/DDBJ databases">
        <title>Genomic study of Klebsiella pneumoniae.</title>
        <authorList>
            <person name="Yang Y."/>
            <person name="Bicalho R."/>
        </authorList>
    </citation>
    <scope>NUCLEOTIDE SEQUENCE [LARGE SCALE GENOMIC DNA]</scope>
    <source>
        <strain evidence="12 13">A2</strain>
    </source>
</reference>
<evidence type="ECO:0000256" key="11">
    <source>
        <dbReference type="SAM" id="SignalP"/>
    </source>
</evidence>
<evidence type="ECO:0000256" key="2">
    <source>
        <dbReference type="ARBA" id="ARBA00022448"/>
    </source>
</evidence>
<gene>
    <name evidence="12" type="ORF">CWM85_17875</name>
</gene>
<evidence type="ECO:0000313" key="13">
    <source>
        <dbReference type="Proteomes" id="UP000234661"/>
    </source>
</evidence>
<dbReference type="InterPro" id="IPR053713">
    <property type="entry name" value="Bact_OM_Channel_sf"/>
</dbReference>
<keyword evidence="7" id="KW-0406">Ion transport</keyword>